<protein>
    <recommendedName>
        <fullName evidence="1">PORR domain-containing protein</fullName>
    </recommendedName>
</protein>
<keyword evidence="3" id="KW-1185">Reference proteome</keyword>
<dbReference type="PANTHER" id="PTHR31476:SF10">
    <property type="entry name" value="OS04G0546100 PROTEIN"/>
    <property type="match status" value="1"/>
</dbReference>
<dbReference type="InterPro" id="IPR021099">
    <property type="entry name" value="PORR_domain"/>
</dbReference>
<dbReference type="InterPro" id="IPR045040">
    <property type="entry name" value="PORR_fam"/>
</dbReference>
<evidence type="ECO:0000313" key="2">
    <source>
        <dbReference type="EMBL" id="KAK1391684.1"/>
    </source>
</evidence>
<dbReference type="Proteomes" id="UP001237642">
    <property type="component" value="Unassembled WGS sequence"/>
</dbReference>
<reference evidence="2" key="2">
    <citation type="submission" date="2023-05" db="EMBL/GenBank/DDBJ databases">
        <authorList>
            <person name="Schelkunov M.I."/>
        </authorList>
    </citation>
    <scope>NUCLEOTIDE SEQUENCE</scope>
    <source>
        <strain evidence="2">Hsosn_3</strain>
        <tissue evidence="2">Leaf</tissue>
    </source>
</reference>
<gene>
    <name evidence="2" type="ORF">POM88_010740</name>
</gene>
<dbReference type="Pfam" id="PF11955">
    <property type="entry name" value="PORR"/>
    <property type="match status" value="1"/>
</dbReference>
<comment type="caution">
    <text evidence="2">The sequence shown here is derived from an EMBL/GenBank/DDBJ whole genome shotgun (WGS) entry which is preliminary data.</text>
</comment>
<dbReference type="AlphaFoldDB" id="A0AAD8N072"/>
<proteinExistence type="predicted"/>
<dbReference type="GO" id="GO:0003723">
    <property type="term" value="F:RNA binding"/>
    <property type="evidence" value="ECO:0007669"/>
    <property type="project" value="InterPro"/>
</dbReference>
<accession>A0AAD8N072</accession>
<dbReference type="PANTHER" id="PTHR31476">
    <property type="entry name" value="PROTEIN WHAT'S THIS FACTOR 1 HOMOLOG, CHLOROPLASTIC"/>
    <property type="match status" value="1"/>
</dbReference>
<name>A0AAD8N072_9APIA</name>
<organism evidence="2 3">
    <name type="scientific">Heracleum sosnowskyi</name>
    <dbReference type="NCBI Taxonomy" id="360622"/>
    <lineage>
        <taxon>Eukaryota</taxon>
        <taxon>Viridiplantae</taxon>
        <taxon>Streptophyta</taxon>
        <taxon>Embryophyta</taxon>
        <taxon>Tracheophyta</taxon>
        <taxon>Spermatophyta</taxon>
        <taxon>Magnoliopsida</taxon>
        <taxon>eudicotyledons</taxon>
        <taxon>Gunneridae</taxon>
        <taxon>Pentapetalae</taxon>
        <taxon>asterids</taxon>
        <taxon>campanulids</taxon>
        <taxon>Apiales</taxon>
        <taxon>Apiaceae</taxon>
        <taxon>Apioideae</taxon>
        <taxon>apioid superclade</taxon>
        <taxon>Tordylieae</taxon>
        <taxon>Tordyliinae</taxon>
        <taxon>Heracleum</taxon>
    </lineage>
</organism>
<feature type="domain" description="PORR" evidence="1">
    <location>
        <begin position="9"/>
        <end position="123"/>
    </location>
</feature>
<evidence type="ECO:0000313" key="3">
    <source>
        <dbReference type="Proteomes" id="UP001237642"/>
    </source>
</evidence>
<evidence type="ECO:0000259" key="1">
    <source>
        <dbReference type="Pfam" id="PF11955"/>
    </source>
</evidence>
<dbReference type="EMBL" id="JAUIZM010000003">
    <property type="protein sequence ID" value="KAK1391684.1"/>
    <property type="molecule type" value="Genomic_DNA"/>
</dbReference>
<sequence>MRVYITPVQEFPHPKYPSLPCFKLTNIALNLHNQEQLVYQNCESEIVERLCRVLMMTREKTVHFQSFYNLKWDLGLPDDFDRNLIMKYPDCFRVVKGSNGLACLKLLKWDDEFVVSALQRRKENVDLSVSNLF</sequence>
<reference evidence="2" key="1">
    <citation type="submission" date="2023-02" db="EMBL/GenBank/DDBJ databases">
        <title>Genome of toxic invasive species Heracleum sosnowskyi carries increased number of genes despite the absence of recent whole-genome duplications.</title>
        <authorList>
            <person name="Schelkunov M."/>
            <person name="Shtratnikova V."/>
            <person name="Makarenko M."/>
            <person name="Klepikova A."/>
            <person name="Omelchenko D."/>
            <person name="Novikova G."/>
            <person name="Obukhova E."/>
            <person name="Bogdanov V."/>
            <person name="Penin A."/>
            <person name="Logacheva M."/>
        </authorList>
    </citation>
    <scope>NUCLEOTIDE SEQUENCE</scope>
    <source>
        <strain evidence="2">Hsosn_3</strain>
        <tissue evidence="2">Leaf</tissue>
    </source>
</reference>